<evidence type="ECO:0000256" key="1">
    <source>
        <dbReference type="ARBA" id="ARBA00010746"/>
    </source>
</evidence>
<keyword evidence="3 4" id="KW-0964">Secreted</keyword>
<dbReference type="InterPro" id="IPR004265">
    <property type="entry name" value="Dirigent"/>
</dbReference>
<accession>A0ABD1YJ77</accession>
<evidence type="ECO:0000313" key="5">
    <source>
        <dbReference type="EMBL" id="KAL2630713.1"/>
    </source>
</evidence>
<dbReference type="AlphaFoldDB" id="A0ABD1YJ77"/>
<dbReference type="Pfam" id="PF03018">
    <property type="entry name" value="Dirigent"/>
    <property type="match status" value="1"/>
</dbReference>
<dbReference type="InterPro" id="IPR044859">
    <property type="entry name" value="Allene_oxi_cyc_Dirigent"/>
</dbReference>
<sequence length="183" mass="19628">MGPRSRATLTVIVSLFLNLSCGGWTSVEAQTPTITLYVTRRQVPNANPTSRTIYPDGYYTLSPTVGPPRGTPQVIIGDNEVRAARDSTSPIIGALRLYRSPGFATTSSNRTYSFGLIDFFNEDTISISGVINAADPVGVLNELAVVGGTGKYRNANGYYQSTTLPESNAATGVFMFQANIYIS</sequence>
<keyword evidence="4" id="KW-0052">Apoplast</keyword>
<comment type="similarity">
    <text evidence="1 4">Belongs to the plant dirigent protein family.</text>
</comment>
<name>A0ABD1YJ77_9MARC</name>
<feature type="chain" id="PRO_5044532105" description="Dirigent protein" evidence="4">
    <location>
        <begin position="30"/>
        <end position="183"/>
    </location>
</feature>
<comment type="function">
    <text evidence="4">Dirigent proteins impart stereoselectivity on the phenoxy radical-coupling reaction, yielding optically active lignans from two molecules of coniferyl alcohol in the biosynthesis of lignans, flavonolignans, and alkaloids and thus plays a central role in plant secondary metabolism.</text>
</comment>
<reference evidence="5 6" key="1">
    <citation type="submission" date="2024-09" db="EMBL/GenBank/DDBJ databases">
        <title>Chromosome-scale assembly of Riccia fluitans.</title>
        <authorList>
            <person name="Paukszto L."/>
            <person name="Sawicki J."/>
            <person name="Karawczyk K."/>
            <person name="Piernik-Szablinska J."/>
            <person name="Szczecinska M."/>
            <person name="Mazdziarz M."/>
        </authorList>
    </citation>
    <scope>NUCLEOTIDE SEQUENCE [LARGE SCALE GENOMIC DNA]</scope>
    <source>
        <strain evidence="5">Rf_01</strain>
        <tissue evidence="5">Aerial parts of the thallus</tissue>
    </source>
</reference>
<dbReference type="GO" id="GO:0009699">
    <property type="term" value="P:phenylpropanoid biosynthetic process"/>
    <property type="evidence" value="ECO:0007669"/>
    <property type="project" value="UniProtKB-ARBA"/>
</dbReference>
<proteinExistence type="inferred from homology"/>
<dbReference type="Gene3D" id="2.40.480.10">
    <property type="entry name" value="Allene oxide cyclase-like"/>
    <property type="match status" value="1"/>
</dbReference>
<evidence type="ECO:0000313" key="6">
    <source>
        <dbReference type="Proteomes" id="UP001605036"/>
    </source>
</evidence>
<evidence type="ECO:0000256" key="3">
    <source>
        <dbReference type="ARBA" id="ARBA00022525"/>
    </source>
</evidence>
<gene>
    <name evidence="5" type="ORF">R1flu_015399</name>
</gene>
<protein>
    <recommendedName>
        <fullName evidence="4">Dirigent protein</fullName>
    </recommendedName>
</protein>
<dbReference type="GO" id="GO:0048046">
    <property type="term" value="C:apoplast"/>
    <property type="evidence" value="ECO:0007669"/>
    <property type="project" value="UniProtKB-SubCell"/>
</dbReference>
<feature type="signal peptide" evidence="4">
    <location>
        <begin position="1"/>
        <end position="29"/>
    </location>
</feature>
<dbReference type="EMBL" id="JBHFFA010000004">
    <property type="protein sequence ID" value="KAL2630713.1"/>
    <property type="molecule type" value="Genomic_DNA"/>
</dbReference>
<comment type="subunit">
    <text evidence="2 4">Homodimer.</text>
</comment>
<keyword evidence="6" id="KW-1185">Reference proteome</keyword>
<organism evidence="5 6">
    <name type="scientific">Riccia fluitans</name>
    <dbReference type="NCBI Taxonomy" id="41844"/>
    <lineage>
        <taxon>Eukaryota</taxon>
        <taxon>Viridiplantae</taxon>
        <taxon>Streptophyta</taxon>
        <taxon>Embryophyta</taxon>
        <taxon>Marchantiophyta</taxon>
        <taxon>Marchantiopsida</taxon>
        <taxon>Marchantiidae</taxon>
        <taxon>Marchantiales</taxon>
        <taxon>Ricciaceae</taxon>
        <taxon>Riccia</taxon>
    </lineage>
</organism>
<comment type="caution">
    <text evidence="5">The sequence shown here is derived from an EMBL/GenBank/DDBJ whole genome shotgun (WGS) entry which is preliminary data.</text>
</comment>
<comment type="subcellular location">
    <subcellularLocation>
        <location evidence="4">Secreted</location>
        <location evidence="4">Extracellular space</location>
        <location evidence="4">Apoplast</location>
    </subcellularLocation>
</comment>
<keyword evidence="4" id="KW-0732">Signal</keyword>
<dbReference type="Proteomes" id="UP001605036">
    <property type="component" value="Unassembled WGS sequence"/>
</dbReference>
<evidence type="ECO:0000256" key="2">
    <source>
        <dbReference type="ARBA" id="ARBA00011738"/>
    </source>
</evidence>
<evidence type="ECO:0000256" key="4">
    <source>
        <dbReference type="RuleBase" id="RU363099"/>
    </source>
</evidence>